<protein>
    <recommendedName>
        <fullName evidence="1">F-box domain-containing protein</fullName>
    </recommendedName>
</protein>
<dbReference type="InterPro" id="IPR036047">
    <property type="entry name" value="F-box-like_dom_sf"/>
</dbReference>
<reference evidence="2 3" key="1">
    <citation type="submission" date="2017-03" db="EMBL/GenBank/DDBJ databases">
        <title>Genomes of endolithic fungi from Antarctica.</title>
        <authorList>
            <person name="Coleine C."/>
            <person name="Masonjones S."/>
            <person name="Stajich J.E."/>
        </authorList>
    </citation>
    <scope>NUCLEOTIDE SEQUENCE [LARGE SCALE GENOMIC DNA]</scope>
    <source>
        <strain evidence="2 3">CCFEE 6315</strain>
    </source>
</reference>
<feature type="domain" description="F-box" evidence="1">
    <location>
        <begin position="24"/>
        <end position="70"/>
    </location>
</feature>
<evidence type="ECO:0000259" key="1">
    <source>
        <dbReference type="PROSITE" id="PS50181"/>
    </source>
</evidence>
<dbReference type="InterPro" id="IPR001810">
    <property type="entry name" value="F-box_dom"/>
</dbReference>
<comment type="caution">
    <text evidence="2">The sequence shown here is derived from an EMBL/GenBank/DDBJ whole genome shotgun (WGS) entry which is preliminary data.</text>
</comment>
<accession>A0A4U0U2I2</accession>
<dbReference type="Proteomes" id="UP000308549">
    <property type="component" value="Unassembled WGS sequence"/>
</dbReference>
<keyword evidence="3" id="KW-1185">Reference proteome</keyword>
<dbReference type="EMBL" id="NAJL01000015">
    <property type="protein sequence ID" value="TKA29190.1"/>
    <property type="molecule type" value="Genomic_DNA"/>
</dbReference>
<sequence>MPPSQQPSSQPVNQPVSQPINQPVNRLVILPSEVQIQIISYLPTKDVARLRIVHPVLKIVIERNQNAIILRPRINPAIANISATLRSVVYYEPGINFTTALVAYLLHRGIALIQIPGIQVQTIIADLNPFAESWARFRSASDLRTPEGRQFTFCRGRLAEMLVRQHIVCHAAQVRLNAQESQDTMNLATVIRDNLPFAQRIGKDQAWLREICRSVRVDNVLKGCEWPREAITHNASHGRLREQGCVSVTGLRQMLGGLPPIPDNEAFAYCVETVQVYDLVRFNQVGDCMFRKAAVLEDLFLF</sequence>
<name>A0A4U0U2I2_9PEZI</name>
<dbReference type="Pfam" id="PF00646">
    <property type="entry name" value="F-box"/>
    <property type="match status" value="1"/>
</dbReference>
<dbReference type="SUPFAM" id="SSF81383">
    <property type="entry name" value="F-box domain"/>
    <property type="match status" value="1"/>
</dbReference>
<dbReference type="OrthoDB" id="3642669at2759"/>
<evidence type="ECO:0000313" key="2">
    <source>
        <dbReference type="EMBL" id="TKA29190.1"/>
    </source>
</evidence>
<gene>
    <name evidence="2" type="ORF">B0A50_03700</name>
</gene>
<proteinExistence type="predicted"/>
<organism evidence="2 3">
    <name type="scientific">Salinomyces thailandicus</name>
    <dbReference type="NCBI Taxonomy" id="706561"/>
    <lineage>
        <taxon>Eukaryota</taxon>
        <taxon>Fungi</taxon>
        <taxon>Dikarya</taxon>
        <taxon>Ascomycota</taxon>
        <taxon>Pezizomycotina</taxon>
        <taxon>Dothideomycetes</taxon>
        <taxon>Dothideomycetidae</taxon>
        <taxon>Mycosphaerellales</taxon>
        <taxon>Teratosphaeriaceae</taxon>
        <taxon>Salinomyces</taxon>
    </lineage>
</organism>
<dbReference type="PROSITE" id="PS50181">
    <property type="entry name" value="FBOX"/>
    <property type="match status" value="1"/>
</dbReference>
<dbReference type="AlphaFoldDB" id="A0A4U0U2I2"/>
<evidence type="ECO:0000313" key="3">
    <source>
        <dbReference type="Proteomes" id="UP000308549"/>
    </source>
</evidence>